<accession>A0A6V8K5S5</accession>
<sequence>MAAGCSWWKLPARVFGISRSTAHRRFTEWTAAGLWEQLYQQFLHRLGLVSEIDWSRAIVDSIAVRAQKRDLNGPNPVDRGKSGSKIHVLCDRRAVPLACLISAATPTTPSS</sequence>
<protein>
    <recommendedName>
        <fullName evidence="3">Transposase</fullName>
    </recommendedName>
</protein>
<dbReference type="EMBL" id="BLPF01000001">
    <property type="protein sequence ID" value="GFJ77097.1"/>
    <property type="molecule type" value="Genomic_DNA"/>
</dbReference>
<dbReference type="AlphaFoldDB" id="A0A6V8K5S5"/>
<name>A0A6V8K5S5_9ACTN</name>
<reference evidence="1 2" key="2">
    <citation type="submission" date="2020-03" db="EMBL/GenBank/DDBJ databases">
        <authorList>
            <person name="Ichikawa N."/>
            <person name="Kimura A."/>
            <person name="Kitahashi Y."/>
            <person name="Uohara A."/>
        </authorList>
    </citation>
    <scope>NUCLEOTIDE SEQUENCE [LARGE SCALE GENOMIC DNA]</scope>
    <source>
        <strain evidence="1 2">NBRC 108639</strain>
    </source>
</reference>
<evidence type="ECO:0008006" key="3">
    <source>
        <dbReference type="Google" id="ProtNLM"/>
    </source>
</evidence>
<gene>
    <name evidence="1" type="ORF">Phou_012770</name>
</gene>
<dbReference type="Proteomes" id="UP000482800">
    <property type="component" value="Unassembled WGS sequence"/>
</dbReference>
<evidence type="ECO:0000313" key="1">
    <source>
        <dbReference type="EMBL" id="GFJ77097.1"/>
    </source>
</evidence>
<keyword evidence="2" id="KW-1185">Reference proteome</keyword>
<organism evidence="1 2">
    <name type="scientific">Phytohabitans houttuyneae</name>
    <dbReference type="NCBI Taxonomy" id="1076126"/>
    <lineage>
        <taxon>Bacteria</taxon>
        <taxon>Bacillati</taxon>
        <taxon>Actinomycetota</taxon>
        <taxon>Actinomycetes</taxon>
        <taxon>Micromonosporales</taxon>
        <taxon>Micromonosporaceae</taxon>
    </lineage>
</organism>
<proteinExistence type="predicted"/>
<dbReference type="PANTHER" id="PTHR30007:SF1">
    <property type="entry name" value="BLR1914 PROTEIN"/>
    <property type="match status" value="1"/>
</dbReference>
<comment type="caution">
    <text evidence="1">The sequence shown here is derived from an EMBL/GenBank/DDBJ whole genome shotgun (WGS) entry which is preliminary data.</text>
</comment>
<dbReference type="PANTHER" id="PTHR30007">
    <property type="entry name" value="PHP DOMAIN PROTEIN"/>
    <property type="match status" value="1"/>
</dbReference>
<reference evidence="1 2" key="1">
    <citation type="submission" date="2020-03" db="EMBL/GenBank/DDBJ databases">
        <title>Whole genome shotgun sequence of Phytohabitans houttuyneae NBRC 108639.</title>
        <authorList>
            <person name="Komaki H."/>
            <person name="Tamura T."/>
        </authorList>
    </citation>
    <scope>NUCLEOTIDE SEQUENCE [LARGE SCALE GENOMIC DNA]</scope>
    <source>
        <strain evidence="1 2">NBRC 108639</strain>
    </source>
</reference>
<evidence type="ECO:0000313" key="2">
    <source>
        <dbReference type="Proteomes" id="UP000482800"/>
    </source>
</evidence>